<protein>
    <submittedName>
        <fullName evidence="1">Inorganic polyphosphate kinase</fullName>
    </submittedName>
</protein>
<dbReference type="PANTHER" id="PTHR20854">
    <property type="entry name" value="INOSITOL MONOPHOSPHATASE"/>
    <property type="match status" value="1"/>
</dbReference>
<reference evidence="1 2" key="1">
    <citation type="submission" date="2014-12" db="EMBL/GenBank/DDBJ databases">
        <title>Frankia sp. BMG5.1 draft genome.</title>
        <authorList>
            <person name="Gtari M."/>
            <person name="Ghodhbane-Gtari F."/>
            <person name="Nouioui I."/>
            <person name="Ktari A."/>
            <person name="Hezbri K."/>
            <person name="Mimouni W."/>
            <person name="Sbissi I."/>
            <person name="Ayari A."/>
            <person name="Yamanaka T."/>
            <person name="Normand P."/>
            <person name="Tisa L.S."/>
            <person name="Boudabous A."/>
        </authorList>
    </citation>
    <scope>NUCLEOTIDE SEQUENCE [LARGE SCALE GENOMIC DNA]</scope>
    <source>
        <strain evidence="1 2">BMG5.1</strain>
    </source>
</reference>
<gene>
    <name evidence="1" type="ORF">FrCorBMG51_23485</name>
</gene>
<sequence>MDDHGWQGWREYLLGLARLVRGEITAGRALTENRGVRGHSPGGDAQFGIDDVAERAVWKYVVERDLPMAVFSEDRGLREHGRAPRHLLVVDPIDGTRSAVAGLESATVAVAVARLTACPRIADVRHALLMEWKTGACLYAERDTPGVVAHGYDHPVPAPTRTTDPSRMFWSLEFNGHPARLMTEAYGHLIDLSANTGGVFVFNSATYSISRLITGQLDAYVDIGNRLLRDDPALLGEFQRVGNGRVLHLFPYDIAAAVLLAEKAGIVITDAYGQPLGDTALTDLDVTNQRSCVAASTPQLHRKLLDSIAWPVRKEPA</sequence>
<dbReference type="GO" id="GO:0016301">
    <property type="term" value="F:kinase activity"/>
    <property type="evidence" value="ECO:0007669"/>
    <property type="project" value="UniProtKB-KW"/>
</dbReference>
<dbReference type="Gene3D" id="3.30.540.10">
    <property type="entry name" value="Fructose-1,6-Bisphosphatase, subunit A, domain 1"/>
    <property type="match status" value="1"/>
</dbReference>
<dbReference type="Gene3D" id="3.40.190.80">
    <property type="match status" value="1"/>
</dbReference>
<accession>A0ABR5EYZ4</accession>
<dbReference type="EMBL" id="JWIO01000068">
    <property type="protein sequence ID" value="KLL09657.1"/>
    <property type="molecule type" value="Genomic_DNA"/>
</dbReference>
<proteinExistence type="predicted"/>
<dbReference type="PANTHER" id="PTHR20854:SF4">
    <property type="entry name" value="INOSITOL-1-MONOPHOSPHATASE-RELATED"/>
    <property type="match status" value="1"/>
</dbReference>
<dbReference type="Pfam" id="PF00459">
    <property type="entry name" value="Inositol_P"/>
    <property type="match status" value="1"/>
</dbReference>
<dbReference type="RefSeq" id="WP_047225171.1">
    <property type="nucleotide sequence ID" value="NZ_JWIO01000068.1"/>
</dbReference>
<keyword evidence="1" id="KW-0808">Transferase</keyword>
<comment type="caution">
    <text evidence="1">The sequence shown here is derived from an EMBL/GenBank/DDBJ whole genome shotgun (WGS) entry which is preliminary data.</text>
</comment>
<dbReference type="InterPro" id="IPR000760">
    <property type="entry name" value="Inositol_monophosphatase-like"/>
</dbReference>
<evidence type="ECO:0000313" key="1">
    <source>
        <dbReference type="EMBL" id="KLL09657.1"/>
    </source>
</evidence>
<name>A0ABR5EYZ4_9ACTN</name>
<keyword evidence="2" id="KW-1185">Reference proteome</keyword>
<keyword evidence="1" id="KW-0418">Kinase</keyword>
<dbReference type="SUPFAM" id="SSF56655">
    <property type="entry name" value="Carbohydrate phosphatase"/>
    <property type="match status" value="1"/>
</dbReference>
<organism evidence="1 2">
    <name type="scientific">Protofrankia coriariae</name>
    <dbReference type="NCBI Taxonomy" id="1562887"/>
    <lineage>
        <taxon>Bacteria</taxon>
        <taxon>Bacillati</taxon>
        <taxon>Actinomycetota</taxon>
        <taxon>Actinomycetes</taxon>
        <taxon>Frankiales</taxon>
        <taxon>Frankiaceae</taxon>
        <taxon>Protofrankia</taxon>
    </lineage>
</organism>
<dbReference type="Proteomes" id="UP000035425">
    <property type="component" value="Unassembled WGS sequence"/>
</dbReference>
<evidence type="ECO:0000313" key="2">
    <source>
        <dbReference type="Proteomes" id="UP000035425"/>
    </source>
</evidence>